<feature type="region of interest" description="Disordered" evidence="1">
    <location>
        <begin position="18"/>
        <end position="52"/>
    </location>
</feature>
<comment type="caution">
    <text evidence="2">The sequence shown here is derived from an EMBL/GenBank/DDBJ whole genome shotgun (WGS) entry which is preliminary data.</text>
</comment>
<keyword evidence="3" id="KW-1185">Reference proteome</keyword>
<sequence>MRRALTVIALLLACASCKDTSNSPTPSNGSIEQELTGIESTLDNVESELAGD</sequence>
<dbReference type="EMBL" id="JAMTCO010000015">
    <property type="protein sequence ID" value="MCP2273030.1"/>
    <property type="molecule type" value="Genomic_DNA"/>
</dbReference>
<organism evidence="2 3">
    <name type="scientific">Actinokineospora diospyrosa</name>
    <dbReference type="NCBI Taxonomy" id="103728"/>
    <lineage>
        <taxon>Bacteria</taxon>
        <taxon>Bacillati</taxon>
        <taxon>Actinomycetota</taxon>
        <taxon>Actinomycetes</taxon>
        <taxon>Pseudonocardiales</taxon>
        <taxon>Pseudonocardiaceae</taxon>
        <taxon>Actinokineospora</taxon>
    </lineage>
</organism>
<accession>A0ABT1IK45</accession>
<reference evidence="2 3" key="1">
    <citation type="submission" date="2022-06" db="EMBL/GenBank/DDBJ databases">
        <title>Genomic Encyclopedia of Archaeal and Bacterial Type Strains, Phase II (KMG-II): from individual species to whole genera.</title>
        <authorList>
            <person name="Goeker M."/>
        </authorList>
    </citation>
    <scope>NUCLEOTIDE SEQUENCE [LARGE SCALE GENOMIC DNA]</scope>
    <source>
        <strain evidence="2 3">DSM 44255</strain>
    </source>
</reference>
<evidence type="ECO:0000256" key="1">
    <source>
        <dbReference type="SAM" id="MobiDB-lite"/>
    </source>
</evidence>
<name>A0ABT1IK45_9PSEU</name>
<dbReference type="Proteomes" id="UP001205185">
    <property type="component" value="Unassembled WGS sequence"/>
</dbReference>
<feature type="compositionally biased region" description="Polar residues" evidence="1">
    <location>
        <begin position="18"/>
        <end position="44"/>
    </location>
</feature>
<evidence type="ECO:0000313" key="2">
    <source>
        <dbReference type="EMBL" id="MCP2273030.1"/>
    </source>
</evidence>
<gene>
    <name evidence="2" type="ORF">LV75_005556</name>
</gene>
<proteinExistence type="predicted"/>
<protein>
    <submittedName>
        <fullName evidence="2">Uncharacterized protein</fullName>
    </submittedName>
</protein>
<evidence type="ECO:0000313" key="3">
    <source>
        <dbReference type="Proteomes" id="UP001205185"/>
    </source>
</evidence>